<evidence type="ECO:0000259" key="2">
    <source>
        <dbReference type="Pfam" id="PF14319"/>
    </source>
</evidence>
<name>A0A7L6N6G1_9MOLU</name>
<dbReference type="Pfam" id="PF14319">
    <property type="entry name" value="Zn_Tnp_IS91"/>
    <property type="match status" value="1"/>
</dbReference>
<reference evidence="3 4" key="1">
    <citation type="submission" date="2020-04" db="EMBL/GenBank/DDBJ databases">
        <authorList>
            <person name="Zheng R.K."/>
            <person name="Sun C.M."/>
        </authorList>
    </citation>
    <scope>NUCLEOTIDE SEQUENCE [LARGE SCALE GENOMIC DNA]</scope>
    <source>
        <strain evidence="4">zrk29</strain>
    </source>
</reference>
<dbReference type="PANTHER" id="PTHR37023">
    <property type="entry name" value="TRANSPOSASE"/>
    <property type="match status" value="1"/>
</dbReference>
<dbReference type="InterPro" id="IPR007069">
    <property type="entry name" value="Transposase_32"/>
</dbReference>
<dbReference type="GO" id="GO:0003677">
    <property type="term" value="F:DNA binding"/>
    <property type="evidence" value="ECO:0007669"/>
    <property type="project" value="InterPro"/>
</dbReference>
<dbReference type="EMBL" id="CP051151">
    <property type="protein sequence ID" value="QLY40585.1"/>
    <property type="molecule type" value="Genomic_DNA"/>
</dbReference>
<dbReference type="InterPro" id="IPR026889">
    <property type="entry name" value="Zn_Tnp"/>
</dbReference>
<evidence type="ECO:0000313" key="4">
    <source>
        <dbReference type="Proteomes" id="UP000512167"/>
    </source>
</evidence>
<accession>A0A7L6N6G1</accession>
<dbReference type="Proteomes" id="UP000512167">
    <property type="component" value="Chromosome"/>
</dbReference>
<sequence>MNMQNKMLIRCSCLQLLKLDKHVYENTIHKIGNAPFARELRHKYTIKDIFVRYWYKFLEMYAHIDIRDSIINNVNRMIACKDFSYGYVFYECPNCDHYHISGLSCHSRFCASCGKIYRERCANEIAKKCLNVPHRQFVFSIAEELRIYFRLYRDLYHELFKAVDDVFVYLIQGKSKIAKNDDRELGYISFLHTFGRDLKFNPHIHVLMAERIIDNDLKFKKYDYFNFESLRKAFMNQLLKRIYHYLKENTSKYELVKFSRLRNYLYKKLKDGFYTYGPKLKNNTKVSIKNITRYIARYAGHPAMSESRIINVNYDNHTITYYYDPHEDDGLEKNQKQGRQYVTESVFKFIKKLIILFPRQLFWRWLVCKNIFLQKSVI</sequence>
<feature type="domain" description="Transposase IS801/IS1294" evidence="1">
    <location>
        <begin position="186"/>
        <end position="362"/>
    </location>
</feature>
<keyword evidence="4" id="KW-1185">Reference proteome</keyword>
<dbReference type="KEGG" id="tbk:HF295_06905"/>
<protein>
    <submittedName>
        <fullName evidence="3">Transposase</fullName>
    </submittedName>
</protein>
<proteinExistence type="predicted"/>
<dbReference type="PANTHER" id="PTHR37023:SF1">
    <property type="entry name" value="ISSOD25 TRANSPOSASE TNPA_ISSOD25"/>
    <property type="match status" value="1"/>
</dbReference>
<dbReference type="RefSeq" id="WP_312031430.1">
    <property type="nucleotide sequence ID" value="NZ_CP051151.1"/>
</dbReference>
<dbReference type="GO" id="GO:0006313">
    <property type="term" value="P:DNA transposition"/>
    <property type="evidence" value="ECO:0007669"/>
    <property type="project" value="InterPro"/>
</dbReference>
<feature type="domain" description="Transposase zinc-binding" evidence="2">
    <location>
        <begin position="50"/>
        <end position="141"/>
    </location>
</feature>
<evidence type="ECO:0000259" key="1">
    <source>
        <dbReference type="Pfam" id="PF04986"/>
    </source>
</evidence>
<dbReference type="Pfam" id="PF04986">
    <property type="entry name" value="Y2_Tnp"/>
    <property type="match status" value="1"/>
</dbReference>
<evidence type="ECO:0000313" key="3">
    <source>
        <dbReference type="EMBL" id="QLY40585.1"/>
    </source>
</evidence>
<organism evidence="3 4">
    <name type="scientific">Hujiaoplasma nucleasis</name>
    <dbReference type="NCBI Taxonomy" id="2725268"/>
    <lineage>
        <taxon>Bacteria</taxon>
        <taxon>Bacillati</taxon>
        <taxon>Mycoplasmatota</taxon>
        <taxon>Mollicutes</taxon>
        <taxon>Candidatus Izemoplasmatales</taxon>
        <taxon>Hujiaoplasmataceae</taxon>
        <taxon>Hujiaoplasma</taxon>
    </lineage>
</organism>
<gene>
    <name evidence="3" type="ORF">HF295_06905</name>
</gene>
<dbReference type="GO" id="GO:0004803">
    <property type="term" value="F:transposase activity"/>
    <property type="evidence" value="ECO:0007669"/>
    <property type="project" value="InterPro"/>
</dbReference>
<dbReference type="AlphaFoldDB" id="A0A7L6N6G1"/>